<dbReference type="EMBL" id="FMVN01000005">
    <property type="protein sequence ID" value="SCY25793.1"/>
    <property type="molecule type" value="Genomic_DNA"/>
</dbReference>
<dbReference type="HOGENOM" id="CLU_027562_0_0_6"/>
<dbReference type="InterPro" id="IPR050808">
    <property type="entry name" value="Phage_Integrase"/>
</dbReference>
<dbReference type="CDD" id="cd00801">
    <property type="entry name" value="INT_P4_C"/>
    <property type="match status" value="1"/>
</dbReference>
<dbReference type="InterPro" id="IPR013762">
    <property type="entry name" value="Integrase-like_cat_sf"/>
</dbReference>
<feature type="domain" description="Tyr recombinase" evidence="6">
    <location>
        <begin position="193"/>
        <end position="377"/>
    </location>
</feature>
<dbReference type="Pfam" id="PF13356">
    <property type="entry name" value="Arm-DNA-bind_3"/>
    <property type="match status" value="1"/>
</dbReference>
<keyword evidence="4" id="KW-0233">DNA recombination</keyword>
<dbReference type="InterPro" id="IPR038488">
    <property type="entry name" value="Integrase_DNA-bd_sf"/>
</dbReference>
<comment type="similarity">
    <text evidence="1">Belongs to the 'phage' integrase family.</text>
</comment>
<evidence type="ECO:0000259" key="7">
    <source>
        <dbReference type="PROSITE" id="PS51900"/>
    </source>
</evidence>
<dbReference type="EMBL" id="LN614830">
    <property type="protein sequence ID" value="CEG61863.1"/>
    <property type="molecule type" value="Genomic_DNA"/>
</dbReference>
<dbReference type="InterPro" id="IPR010998">
    <property type="entry name" value="Integrase_recombinase_N"/>
</dbReference>
<dbReference type="STRING" id="451.B6N58_03225"/>
<accession>A0A098GHA0</accession>
<dbReference type="KEGG" id="tmc:LMI_2602"/>
<dbReference type="PANTHER" id="PTHR30629:SF2">
    <property type="entry name" value="PROPHAGE INTEGRASE INTS-RELATED"/>
    <property type="match status" value="1"/>
</dbReference>
<gene>
    <name evidence="8" type="ORF">LMI_2602</name>
    <name evidence="9" type="ORF">SAMN02982997_01235</name>
</gene>
<reference evidence="8" key="1">
    <citation type="submission" date="2014-09" db="EMBL/GenBank/DDBJ databases">
        <authorList>
            <person name="GOMEZ-VALERO Laura"/>
        </authorList>
    </citation>
    <scope>NUCLEOTIDE SEQUENCE</scope>
    <source>
        <strain evidence="8">ATCC33218</strain>
    </source>
</reference>
<reference evidence="10" key="2">
    <citation type="submission" date="2014-09" db="EMBL/GenBank/DDBJ databases">
        <authorList>
            <person name="Gomez-Valero L."/>
        </authorList>
    </citation>
    <scope>NUCLEOTIDE SEQUENCE [LARGE SCALE GENOMIC DNA]</scope>
    <source>
        <strain evidence="10">ATCC33218</strain>
    </source>
</reference>
<dbReference type="OrthoDB" id="9795573at2"/>
<feature type="domain" description="Core-binding (CB)" evidence="7">
    <location>
        <begin position="93"/>
        <end position="174"/>
    </location>
</feature>
<dbReference type="InterPro" id="IPR002104">
    <property type="entry name" value="Integrase_catalytic"/>
</dbReference>
<evidence type="ECO:0000259" key="6">
    <source>
        <dbReference type="PROSITE" id="PS51898"/>
    </source>
</evidence>
<dbReference type="AlphaFoldDB" id="A0A098GHA0"/>
<evidence type="ECO:0000313" key="8">
    <source>
        <dbReference type="EMBL" id="CEG61863.1"/>
    </source>
</evidence>
<dbReference type="Gene3D" id="3.30.160.390">
    <property type="entry name" value="Integrase, DNA-binding domain"/>
    <property type="match status" value="1"/>
</dbReference>
<dbReference type="GO" id="GO:0006310">
    <property type="term" value="P:DNA recombination"/>
    <property type="evidence" value="ECO:0007669"/>
    <property type="project" value="UniProtKB-KW"/>
</dbReference>
<dbReference type="Proteomes" id="UP000182998">
    <property type="component" value="Unassembled WGS sequence"/>
</dbReference>
<evidence type="ECO:0000256" key="1">
    <source>
        <dbReference type="ARBA" id="ARBA00008857"/>
    </source>
</evidence>
<dbReference type="InterPro" id="IPR053876">
    <property type="entry name" value="Phage_int_M"/>
</dbReference>
<evidence type="ECO:0000256" key="2">
    <source>
        <dbReference type="ARBA" id="ARBA00022908"/>
    </source>
</evidence>
<evidence type="ECO:0000313" key="10">
    <source>
        <dbReference type="Proteomes" id="UP000032414"/>
    </source>
</evidence>
<dbReference type="PROSITE" id="PS51898">
    <property type="entry name" value="TYR_RECOMBINASE"/>
    <property type="match status" value="1"/>
</dbReference>
<dbReference type="Pfam" id="PF22022">
    <property type="entry name" value="Phage_int_M"/>
    <property type="match status" value="1"/>
</dbReference>
<organism evidence="8 10">
    <name type="scientific">Legionella micdadei</name>
    <name type="common">Tatlockia micdadei</name>
    <dbReference type="NCBI Taxonomy" id="451"/>
    <lineage>
        <taxon>Bacteria</taxon>
        <taxon>Pseudomonadati</taxon>
        <taxon>Pseudomonadota</taxon>
        <taxon>Gammaproteobacteria</taxon>
        <taxon>Legionellales</taxon>
        <taxon>Legionellaceae</taxon>
        <taxon>Legionella</taxon>
    </lineage>
</organism>
<proteinExistence type="inferred from homology"/>
<dbReference type="InterPro" id="IPR044068">
    <property type="entry name" value="CB"/>
</dbReference>
<dbReference type="RefSeq" id="WP_045100030.1">
    <property type="nucleotide sequence ID" value="NZ_CP020614.1"/>
</dbReference>
<dbReference type="GO" id="GO:0015074">
    <property type="term" value="P:DNA integration"/>
    <property type="evidence" value="ECO:0007669"/>
    <property type="project" value="UniProtKB-KW"/>
</dbReference>
<evidence type="ECO:0000256" key="3">
    <source>
        <dbReference type="ARBA" id="ARBA00023125"/>
    </source>
</evidence>
<evidence type="ECO:0000313" key="11">
    <source>
        <dbReference type="Proteomes" id="UP000182998"/>
    </source>
</evidence>
<dbReference type="Proteomes" id="UP000032414">
    <property type="component" value="Chromosome I"/>
</dbReference>
<dbReference type="Pfam" id="PF00589">
    <property type="entry name" value="Phage_integrase"/>
    <property type="match status" value="1"/>
</dbReference>
<keyword evidence="11" id="KW-1185">Reference proteome</keyword>
<dbReference type="InterPro" id="IPR025166">
    <property type="entry name" value="Integrase_DNA_bind_dom"/>
</dbReference>
<reference evidence="9 11" key="3">
    <citation type="submission" date="2016-10" db="EMBL/GenBank/DDBJ databases">
        <authorList>
            <person name="Varghese N."/>
            <person name="Submissions S."/>
        </authorList>
    </citation>
    <scope>NUCLEOTIDE SEQUENCE [LARGE SCALE GENOMIC DNA]</scope>
    <source>
        <strain evidence="9 11">ATCC 33218</strain>
    </source>
</reference>
<evidence type="ECO:0000313" key="9">
    <source>
        <dbReference type="EMBL" id="SCY25793.1"/>
    </source>
</evidence>
<name>A0A098GHA0_LEGMI</name>
<keyword evidence="3 5" id="KW-0238">DNA-binding</keyword>
<dbReference type="SUPFAM" id="SSF56349">
    <property type="entry name" value="DNA breaking-rejoining enzymes"/>
    <property type="match status" value="1"/>
</dbReference>
<evidence type="ECO:0000256" key="4">
    <source>
        <dbReference type="ARBA" id="ARBA00023172"/>
    </source>
</evidence>
<dbReference type="PANTHER" id="PTHR30629">
    <property type="entry name" value="PROPHAGE INTEGRASE"/>
    <property type="match status" value="1"/>
</dbReference>
<dbReference type="Gene3D" id="1.10.150.130">
    <property type="match status" value="1"/>
</dbReference>
<evidence type="ECO:0000256" key="5">
    <source>
        <dbReference type="PROSITE-ProRule" id="PRU01248"/>
    </source>
</evidence>
<sequence length="399" mass="45888">MLTDTQIKSLKAENGKAKRKAICDGLVIEARPSGKKVFIFRFQWDKKPQTITIGEYPIVKLGEARAIAADYRELVKKEIDPRQKNDDSGKTLSTFQIIADQWFQKNKGMWKEVARNRHSKSLTRDIYPLIGNKAIDEITKVDILNVIQPHEEQGHHDVAHRIFARLKAIFEFAVGASFTENYPFIGLHKALMPKPKIINQPAINASDAHELLHRIRESTATKINKLYIEILAHVFTRPKELRLAQWSEFDLCSGEWNIPQERMKMGLPHWVPLSSQVLKLLKELRLLTGFTPYLFNSPTSKAHQPISETSSRKLLHLLGYKNRHTLHGFRSLASSVLHEQGHFRSDAIEAQLAHKVQGVRGVYLRADFKQERRQLVEWYSNWLSQGASDRTYSMENNNG</sequence>
<dbReference type="InterPro" id="IPR011010">
    <property type="entry name" value="DNA_brk_join_enz"/>
</dbReference>
<dbReference type="PROSITE" id="PS51900">
    <property type="entry name" value="CB"/>
    <property type="match status" value="1"/>
</dbReference>
<dbReference type="Gene3D" id="1.10.443.10">
    <property type="entry name" value="Intergrase catalytic core"/>
    <property type="match status" value="1"/>
</dbReference>
<dbReference type="PATRIC" id="fig|451.8.peg.2657"/>
<protein>
    <submittedName>
        <fullName evidence="8 9">Integrase</fullName>
    </submittedName>
</protein>
<dbReference type="GO" id="GO:0003677">
    <property type="term" value="F:DNA binding"/>
    <property type="evidence" value="ECO:0007669"/>
    <property type="project" value="UniProtKB-UniRule"/>
</dbReference>
<keyword evidence="2" id="KW-0229">DNA integration</keyword>